<name>A0A6G8RVG7_9GAMM</name>
<evidence type="ECO:0000259" key="1">
    <source>
        <dbReference type="PROSITE" id="PS50035"/>
    </source>
</evidence>
<evidence type="ECO:0000313" key="2">
    <source>
        <dbReference type="EMBL" id="QIO05926.1"/>
    </source>
</evidence>
<dbReference type="Proteomes" id="UP000502297">
    <property type="component" value="Chromosome"/>
</dbReference>
<dbReference type="Pfam" id="PF13091">
    <property type="entry name" value="PLDc_2"/>
    <property type="match status" value="2"/>
</dbReference>
<dbReference type="EMBL" id="CP049801">
    <property type="protein sequence ID" value="QIO05926.1"/>
    <property type="molecule type" value="Genomic_DNA"/>
</dbReference>
<sequence length="527" mass="60789">MEIMTHQKYFFLLLVSILFTAITGCHLPMNTSSKDQPIQERTAEWLNESEQVKQNIASGLTAYLSLQDPFMSMAARVHLIQNAKAHLDLQYYIWEDDVIGHHLLSDLLKAADRGVKVRLLIDDQNGTKLDQTLAQLAQHPNFEIKLFNPYKYRHLRVIDYVFRFKNINHRMHNKLIIADGAVAVTGGRNISSEYFDASDHFQFADMDIFFGGKSVEQANHAFLQFWNDDLSYSVQQLLKHEFKSAKQNAGLEQIRKRYADARDFPKSAVDIKIQQAQKQIQTNLEQSPVQWAKANFLADSPDKIRGKVSEDQLLFNQIMQIMGQPKNHIELVSAYFVPTQKGADYLNSLQQQNIKARVLTNSFLANDVPLVHAFYQKYRKTLLQHGVKLYEFKPYIEREHRTWYEVMSGNVIPAKGKNSSRLHAKFFDIDGTVFIGSFNFDPRSAHLNTEVGLVVQSDQLQNEISTLLDTLLPQVAYELNLNEQGQIIWLDHQKNGLVKTHDKEPETTGFQRFVIKLVSIFPIEWMM</sequence>
<dbReference type="RefSeq" id="WP_166223584.1">
    <property type="nucleotide sequence ID" value="NZ_CP049801.1"/>
</dbReference>
<protein>
    <submittedName>
        <fullName evidence="2">Phospholipase D family protein</fullName>
    </submittedName>
</protein>
<feature type="domain" description="PLD phosphodiesterase" evidence="1">
    <location>
        <begin position="167"/>
        <end position="194"/>
    </location>
</feature>
<dbReference type="InterPro" id="IPR001736">
    <property type="entry name" value="PLipase_D/transphosphatidylase"/>
</dbReference>
<dbReference type="InterPro" id="IPR025202">
    <property type="entry name" value="PLD-like_dom"/>
</dbReference>
<dbReference type="CDD" id="cd09113">
    <property type="entry name" value="PLDc_ymdC_like_2"/>
    <property type="match status" value="1"/>
</dbReference>
<keyword evidence="3" id="KW-1185">Reference proteome</keyword>
<dbReference type="PROSITE" id="PS50035">
    <property type="entry name" value="PLD"/>
    <property type="match status" value="2"/>
</dbReference>
<dbReference type="PANTHER" id="PTHR21248:SF12">
    <property type="entry name" value="CARDIOLIPIN SYNTHASE C"/>
    <property type="match status" value="1"/>
</dbReference>
<organism evidence="2 3">
    <name type="scientific">Acinetobacter shaoyimingii</name>
    <dbReference type="NCBI Taxonomy" id="2715164"/>
    <lineage>
        <taxon>Bacteria</taxon>
        <taxon>Pseudomonadati</taxon>
        <taxon>Pseudomonadota</taxon>
        <taxon>Gammaproteobacteria</taxon>
        <taxon>Moraxellales</taxon>
        <taxon>Moraxellaceae</taxon>
        <taxon>Acinetobacter</taxon>
    </lineage>
</organism>
<feature type="domain" description="PLD phosphodiesterase" evidence="1">
    <location>
        <begin position="418"/>
        <end position="444"/>
    </location>
</feature>
<dbReference type="PANTHER" id="PTHR21248">
    <property type="entry name" value="CARDIOLIPIN SYNTHASE"/>
    <property type="match status" value="1"/>
</dbReference>
<dbReference type="GO" id="GO:0030572">
    <property type="term" value="F:phosphatidyltransferase activity"/>
    <property type="evidence" value="ECO:0007669"/>
    <property type="project" value="UniProtKB-ARBA"/>
</dbReference>
<dbReference type="KEGG" id="asha:G8E00_08175"/>
<dbReference type="Gene3D" id="3.30.870.10">
    <property type="entry name" value="Endonuclease Chain A"/>
    <property type="match status" value="2"/>
</dbReference>
<proteinExistence type="predicted"/>
<dbReference type="CDD" id="cd09111">
    <property type="entry name" value="PLDc_ymdC_like_1"/>
    <property type="match status" value="1"/>
</dbReference>
<reference evidence="2 3" key="1">
    <citation type="submission" date="2020-03" db="EMBL/GenBank/DDBJ databases">
        <authorList>
            <person name="Zhu W."/>
        </authorList>
    </citation>
    <scope>NUCLEOTIDE SEQUENCE [LARGE SCALE GENOMIC DNA]</scope>
    <source>
        <strain evidence="2 3">323-1</strain>
    </source>
</reference>
<gene>
    <name evidence="2" type="ORF">G8E00_08175</name>
</gene>
<dbReference type="SUPFAM" id="SSF56024">
    <property type="entry name" value="Phospholipase D/nuclease"/>
    <property type="match status" value="2"/>
</dbReference>
<dbReference type="SMART" id="SM00155">
    <property type="entry name" value="PLDc"/>
    <property type="match status" value="2"/>
</dbReference>
<dbReference type="AlphaFoldDB" id="A0A6G8RVG7"/>
<evidence type="ECO:0000313" key="3">
    <source>
        <dbReference type="Proteomes" id="UP000502297"/>
    </source>
</evidence>
<dbReference type="GO" id="GO:0032049">
    <property type="term" value="P:cardiolipin biosynthetic process"/>
    <property type="evidence" value="ECO:0007669"/>
    <property type="project" value="UniProtKB-ARBA"/>
</dbReference>
<accession>A0A6G8RVG7</accession>